<dbReference type="Pfam" id="PF13506">
    <property type="entry name" value="Glyco_transf_21"/>
    <property type="match status" value="1"/>
</dbReference>
<feature type="transmembrane region" description="Helical" evidence="9">
    <location>
        <begin position="308"/>
        <end position="329"/>
    </location>
</feature>
<sequence length="396" mass="44050">MLTFTVRDILIGIAAIPFIYYAIALFSSIRFFLGSRAASPVGFTPPISNLKPVRGLDPDAYENYASFCRQDYPDYEVLFCVGDTTDPVLPVLQRLTRDFPDCKIRIVIGSGRTATNDKVAKLARMVDEAAYEHLVISDSDVRVEPDYLRRLIAPLSDPKVGAVTCFYVPTEETSWVQRLQDVGMLSDFYPGILVAKQLDGVKFALGPTIATTRARLHAFGGYSAIENQPADDLLVGRLIAEQGCEVVLLPYAITTVPDYQSLSELFYKRLRWITVMRHMRPWGHLGLIFTLGLPWALMAVAVDPTPAIAVTYLGGYFVVRAALTALVGGWGLKQKGVWKKLAWIPVWDAMASLIWLASFARRTIRWRGRDYLIRNGELVPLLPAEPHANAGSEVIP</sequence>
<dbReference type="AlphaFoldDB" id="A0A2Z5G2D4"/>
<keyword evidence="11" id="KW-1185">Reference proteome</keyword>
<evidence type="ECO:0000256" key="4">
    <source>
        <dbReference type="ARBA" id="ARBA00022676"/>
    </source>
</evidence>
<reference evidence="10 11" key="1">
    <citation type="journal article" date="2018" name="Front. Microbiol.">
        <title>Hydrolytic Capabilities as a Key to Environmental Success: Chitinolytic and Cellulolytic Acidobacteria From Acidic Sub-arctic Soils and Boreal Peatlands.</title>
        <authorList>
            <person name="Belova S.E."/>
            <person name="Ravin N.V."/>
            <person name="Pankratov T.A."/>
            <person name="Rakitin A.L."/>
            <person name="Ivanova A.A."/>
            <person name="Beletsky A.V."/>
            <person name="Mardanov A.V."/>
            <person name="Sinninghe Damste J.S."/>
            <person name="Dedysh S.N."/>
        </authorList>
    </citation>
    <scope>NUCLEOTIDE SEQUENCE [LARGE SCALE GENOMIC DNA]</scope>
    <source>
        <strain evidence="10 11">SBC82</strain>
    </source>
</reference>
<keyword evidence="7 9" id="KW-1133">Transmembrane helix</keyword>
<comment type="pathway">
    <text evidence="3">Sphingolipid metabolism.</text>
</comment>
<evidence type="ECO:0000256" key="6">
    <source>
        <dbReference type="ARBA" id="ARBA00022692"/>
    </source>
</evidence>
<evidence type="ECO:0000256" key="7">
    <source>
        <dbReference type="ARBA" id="ARBA00022989"/>
    </source>
</evidence>
<evidence type="ECO:0000256" key="8">
    <source>
        <dbReference type="ARBA" id="ARBA00023136"/>
    </source>
</evidence>
<protein>
    <submittedName>
        <fullName evidence="10">Ceramide glucosyltransferase</fullName>
    </submittedName>
</protein>
<feature type="transmembrane region" description="Helical" evidence="9">
    <location>
        <begin position="341"/>
        <end position="360"/>
    </location>
</feature>
<comment type="pathway">
    <text evidence="2">Lipid metabolism; sphingolipid metabolism.</text>
</comment>
<dbReference type="Proteomes" id="UP000253606">
    <property type="component" value="Chromosome"/>
</dbReference>
<proteinExistence type="predicted"/>
<evidence type="ECO:0000313" key="11">
    <source>
        <dbReference type="Proteomes" id="UP000253606"/>
    </source>
</evidence>
<keyword evidence="5 10" id="KW-0808">Transferase</keyword>
<evidence type="ECO:0000256" key="3">
    <source>
        <dbReference type="ARBA" id="ARBA00004991"/>
    </source>
</evidence>
<keyword evidence="6 9" id="KW-0812">Transmembrane</keyword>
<dbReference type="EMBL" id="CP030840">
    <property type="protein sequence ID" value="AXC13258.1"/>
    <property type="molecule type" value="Genomic_DNA"/>
</dbReference>
<dbReference type="SUPFAM" id="SSF53448">
    <property type="entry name" value="Nucleotide-diphospho-sugar transferases"/>
    <property type="match status" value="1"/>
</dbReference>
<organism evidence="10 11">
    <name type="scientific">Acidisarcina polymorpha</name>
    <dbReference type="NCBI Taxonomy" id="2211140"/>
    <lineage>
        <taxon>Bacteria</taxon>
        <taxon>Pseudomonadati</taxon>
        <taxon>Acidobacteriota</taxon>
        <taxon>Terriglobia</taxon>
        <taxon>Terriglobales</taxon>
        <taxon>Acidobacteriaceae</taxon>
        <taxon>Acidisarcina</taxon>
    </lineage>
</organism>
<keyword evidence="8 9" id="KW-0472">Membrane</keyword>
<comment type="subcellular location">
    <subcellularLocation>
        <location evidence="1">Membrane</location>
        <topology evidence="1">Multi-pass membrane protein</topology>
    </subcellularLocation>
</comment>
<dbReference type="OrthoDB" id="9814255at2"/>
<evidence type="ECO:0000256" key="9">
    <source>
        <dbReference type="SAM" id="Phobius"/>
    </source>
</evidence>
<dbReference type="Gene3D" id="3.90.550.10">
    <property type="entry name" value="Spore Coat Polysaccharide Biosynthesis Protein SpsA, Chain A"/>
    <property type="match status" value="1"/>
</dbReference>
<feature type="transmembrane region" description="Helical" evidence="9">
    <location>
        <begin position="282"/>
        <end position="302"/>
    </location>
</feature>
<evidence type="ECO:0000256" key="1">
    <source>
        <dbReference type="ARBA" id="ARBA00004141"/>
    </source>
</evidence>
<feature type="transmembrane region" description="Helical" evidence="9">
    <location>
        <begin position="6"/>
        <end position="26"/>
    </location>
</feature>
<name>A0A2Z5G2D4_9BACT</name>
<dbReference type="CDD" id="cd02520">
    <property type="entry name" value="Glucosylceramide_synthase"/>
    <property type="match status" value="1"/>
</dbReference>
<dbReference type="KEGG" id="abas:ACPOL_3979"/>
<dbReference type="GO" id="GO:0006679">
    <property type="term" value="P:glucosylceramide biosynthetic process"/>
    <property type="evidence" value="ECO:0007669"/>
    <property type="project" value="TreeGrafter"/>
</dbReference>
<dbReference type="InterPro" id="IPR025993">
    <property type="entry name" value="Ceramide_glucosylTrfase"/>
</dbReference>
<evidence type="ECO:0000313" key="10">
    <source>
        <dbReference type="EMBL" id="AXC13258.1"/>
    </source>
</evidence>
<gene>
    <name evidence="10" type="ORF">ACPOL_3979</name>
</gene>
<dbReference type="PANTHER" id="PTHR12726:SF0">
    <property type="entry name" value="CERAMIDE GLUCOSYLTRANSFERASE"/>
    <property type="match status" value="1"/>
</dbReference>
<dbReference type="GO" id="GO:0008120">
    <property type="term" value="F:ceramide glucosyltransferase activity"/>
    <property type="evidence" value="ECO:0007669"/>
    <property type="project" value="TreeGrafter"/>
</dbReference>
<dbReference type="RefSeq" id="WP_114208295.1">
    <property type="nucleotide sequence ID" value="NZ_CP030840.1"/>
</dbReference>
<evidence type="ECO:0000256" key="5">
    <source>
        <dbReference type="ARBA" id="ARBA00022679"/>
    </source>
</evidence>
<accession>A0A2Z5G2D4</accession>
<dbReference type="InterPro" id="IPR029044">
    <property type="entry name" value="Nucleotide-diphossugar_trans"/>
</dbReference>
<dbReference type="GO" id="GO:0016020">
    <property type="term" value="C:membrane"/>
    <property type="evidence" value="ECO:0007669"/>
    <property type="project" value="UniProtKB-SubCell"/>
</dbReference>
<keyword evidence="4" id="KW-0328">Glycosyltransferase</keyword>
<evidence type="ECO:0000256" key="2">
    <source>
        <dbReference type="ARBA" id="ARBA00004760"/>
    </source>
</evidence>
<dbReference type="PANTHER" id="PTHR12726">
    <property type="entry name" value="CERAMIDE GLUCOSYLTRANSFERASE"/>
    <property type="match status" value="1"/>
</dbReference>